<evidence type="ECO:0000313" key="1">
    <source>
        <dbReference type="EMBL" id="KLK89875.1"/>
    </source>
</evidence>
<evidence type="ECO:0000313" key="2">
    <source>
        <dbReference type="Proteomes" id="UP000035489"/>
    </source>
</evidence>
<dbReference type="EMBL" id="LCYG01000114">
    <property type="protein sequence ID" value="KLK89875.1"/>
    <property type="molecule type" value="Genomic_DNA"/>
</dbReference>
<organism evidence="1 2">
    <name type="scientific">Microvirga vignae</name>
    <dbReference type="NCBI Taxonomy" id="1225564"/>
    <lineage>
        <taxon>Bacteria</taxon>
        <taxon>Pseudomonadati</taxon>
        <taxon>Pseudomonadota</taxon>
        <taxon>Alphaproteobacteria</taxon>
        <taxon>Hyphomicrobiales</taxon>
        <taxon>Methylobacteriaceae</taxon>
        <taxon>Microvirga</taxon>
    </lineage>
</organism>
<dbReference type="STRING" id="1225564.AA309_28875"/>
<comment type="caution">
    <text evidence="1">The sequence shown here is derived from an EMBL/GenBank/DDBJ whole genome shotgun (WGS) entry which is preliminary data.</text>
</comment>
<gene>
    <name evidence="1" type="ORF">AA309_28875</name>
</gene>
<keyword evidence="2" id="KW-1185">Reference proteome</keyword>
<name>A0A0H1R3V5_9HYPH</name>
<reference evidence="1 2" key="1">
    <citation type="submission" date="2015-05" db="EMBL/GenBank/DDBJ databases">
        <title>Draft genome sequence of Microvirga vignae strain BR3299, a novel nitrogen fixing bacteria isolated from Brazil semi-aired region.</title>
        <authorList>
            <person name="Zilli J.E."/>
            <person name="Passos S.R."/>
            <person name="Leite J."/>
            <person name="Baldani J.I."/>
            <person name="Xavier G.R."/>
            <person name="Rumjaneck N.G."/>
            <person name="Simoes-Araujo J.L."/>
        </authorList>
    </citation>
    <scope>NUCLEOTIDE SEQUENCE [LARGE SCALE GENOMIC DNA]</scope>
    <source>
        <strain evidence="1 2">BR3299</strain>
    </source>
</reference>
<dbReference type="AlphaFoldDB" id="A0A0H1R3V5"/>
<accession>A0A0H1R3V5</accession>
<proteinExistence type="predicted"/>
<dbReference type="PATRIC" id="fig|1225564.3.peg.431"/>
<dbReference type="Proteomes" id="UP000035489">
    <property type="component" value="Unassembled WGS sequence"/>
</dbReference>
<sequence length="112" mass="12077">MEDLNGSRAGHQDLVCPGARLSGPESVTVPLPTIRPNGGNMRVILALLCLFCGSPDDVTEENFDAMQEAKVDKYRTFVSELASSSTVSTAEAPIDLPEGLKEAIEVWTRARD</sequence>
<protein>
    <submittedName>
        <fullName evidence="1">Uncharacterized protein</fullName>
    </submittedName>
</protein>